<feature type="domain" description="Wax synthase" evidence="6">
    <location>
        <begin position="280"/>
        <end position="371"/>
    </location>
</feature>
<dbReference type="EMBL" id="JAGPXD010000007">
    <property type="protein sequence ID" value="KAH7347185.1"/>
    <property type="molecule type" value="Genomic_DNA"/>
</dbReference>
<dbReference type="AlphaFoldDB" id="A0A8K0T9L0"/>
<dbReference type="InterPro" id="IPR032805">
    <property type="entry name" value="Wax_synthase_dom"/>
</dbReference>
<proteinExistence type="predicted"/>
<evidence type="ECO:0000256" key="4">
    <source>
        <dbReference type="ARBA" id="ARBA00023136"/>
    </source>
</evidence>
<keyword evidence="8" id="KW-1185">Reference proteome</keyword>
<name>A0A8K0T9L0_9PEZI</name>
<organism evidence="7 8">
    <name type="scientific">Plectosphaerella cucumerina</name>
    <dbReference type="NCBI Taxonomy" id="40658"/>
    <lineage>
        <taxon>Eukaryota</taxon>
        <taxon>Fungi</taxon>
        <taxon>Dikarya</taxon>
        <taxon>Ascomycota</taxon>
        <taxon>Pezizomycotina</taxon>
        <taxon>Sordariomycetes</taxon>
        <taxon>Hypocreomycetidae</taxon>
        <taxon>Glomerellales</taxon>
        <taxon>Plectosphaerellaceae</taxon>
        <taxon>Plectosphaerella</taxon>
    </lineage>
</organism>
<feature type="transmembrane region" description="Helical" evidence="5">
    <location>
        <begin position="402"/>
        <end position="420"/>
    </location>
</feature>
<feature type="transmembrane region" description="Helical" evidence="5">
    <location>
        <begin position="6"/>
        <end position="27"/>
    </location>
</feature>
<sequence>MIHSVVSFLLNPFTGFILQITFSLASFMVSKKHVPWVFGVSVINGYICVRSIAATNIDREWFGSYLGDGPIDVIVKTSLLMALSIGALLFLENHVQRHRETFLGRLHEAYKQLTNGRRIGTDRMAPQMPVTEEYLAKSAVEKEKLGLEQSKLATAPDETPAELRGQKVGKSFHDRLGHIKREGRTGFIIRRLSLAVLLYVLEYIVKPVVMESIITMNNSDYSIEKVSFIRRINEVSLQEVKVRAYLVFETIWSAYAFYSMAHYFGSAVFVGLHLDEPHEWPPLFGDIRQAYSLRRYWVKFYDRLIYRTMSGYGKLILRTLGLGGNGSQKDKAWQRWLLNGLLFFQSGIVHAQSEYWCGNRCGYWPEVAWWFLHFYGIMLEMAVQETLQRLCPRFYHKVAGSWYGKVIGFMWVIAFLGWSAPKYSFKVNDCEMKAWREEMKRFVVAMSSRNGSAH</sequence>
<keyword evidence="3 5" id="KW-1133">Transmembrane helix</keyword>
<dbReference type="OrthoDB" id="1077582at2759"/>
<reference evidence="7" key="1">
    <citation type="journal article" date="2021" name="Nat. Commun.">
        <title>Genetic determinants of endophytism in the Arabidopsis root mycobiome.</title>
        <authorList>
            <person name="Mesny F."/>
            <person name="Miyauchi S."/>
            <person name="Thiergart T."/>
            <person name="Pickel B."/>
            <person name="Atanasova L."/>
            <person name="Karlsson M."/>
            <person name="Huettel B."/>
            <person name="Barry K.W."/>
            <person name="Haridas S."/>
            <person name="Chen C."/>
            <person name="Bauer D."/>
            <person name="Andreopoulos W."/>
            <person name="Pangilinan J."/>
            <person name="LaButti K."/>
            <person name="Riley R."/>
            <person name="Lipzen A."/>
            <person name="Clum A."/>
            <person name="Drula E."/>
            <person name="Henrissat B."/>
            <person name="Kohler A."/>
            <person name="Grigoriev I.V."/>
            <person name="Martin F.M."/>
            <person name="Hacquard S."/>
        </authorList>
    </citation>
    <scope>NUCLEOTIDE SEQUENCE</scope>
    <source>
        <strain evidence="7">MPI-CAGE-AT-0016</strain>
    </source>
</reference>
<dbReference type="GO" id="GO:0016020">
    <property type="term" value="C:membrane"/>
    <property type="evidence" value="ECO:0007669"/>
    <property type="project" value="UniProtKB-SubCell"/>
</dbReference>
<keyword evidence="2 5" id="KW-0812">Transmembrane</keyword>
<dbReference type="Pfam" id="PF13813">
    <property type="entry name" value="MBOAT_2"/>
    <property type="match status" value="1"/>
</dbReference>
<comment type="subcellular location">
    <subcellularLocation>
        <location evidence="1">Membrane</location>
        <topology evidence="1">Multi-pass membrane protein</topology>
    </subcellularLocation>
</comment>
<protein>
    <recommendedName>
        <fullName evidence="6">Wax synthase domain-containing protein</fullName>
    </recommendedName>
</protein>
<dbReference type="Proteomes" id="UP000813385">
    <property type="component" value="Unassembled WGS sequence"/>
</dbReference>
<evidence type="ECO:0000256" key="5">
    <source>
        <dbReference type="SAM" id="Phobius"/>
    </source>
</evidence>
<evidence type="ECO:0000256" key="2">
    <source>
        <dbReference type="ARBA" id="ARBA00022692"/>
    </source>
</evidence>
<accession>A0A8K0T9L0</accession>
<feature type="transmembrane region" description="Helical" evidence="5">
    <location>
        <begin position="34"/>
        <end position="53"/>
    </location>
</feature>
<evidence type="ECO:0000259" key="6">
    <source>
        <dbReference type="Pfam" id="PF13813"/>
    </source>
</evidence>
<evidence type="ECO:0000256" key="1">
    <source>
        <dbReference type="ARBA" id="ARBA00004141"/>
    </source>
</evidence>
<gene>
    <name evidence="7" type="ORF">B0T11DRAFT_333309</name>
</gene>
<evidence type="ECO:0000313" key="7">
    <source>
        <dbReference type="EMBL" id="KAH7347185.1"/>
    </source>
</evidence>
<keyword evidence="4 5" id="KW-0472">Membrane</keyword>
<feature type="transmembrane region" description="Helical" evidence="5">
    <location>
        <begin position="73"/>
        <end position="91"/>
    </location>
</feature>
<comment type="caution">
    <text evidence="7">The sequence shown here is derived from an EMBL/GenBank/DDBJ whole genome shotgun (WGS) entry which is preliminary data.</text>
</comment>
<evidence type="ECO:0000313" key="8">
    <source>
        <dbReference type="Proteomes" id="UP000813385"/>
    </source>
</evidence>
<evidence type="ECO:0000256" key="3">
    <source>
        <dbReference type="ARBA" id="ARBA00022989"/>
    </source>
</evidence>